<evidence type="ECO:0000259" key="9">
    <source>
        <dbReference type="PROSITE" id="PS50929"/>
    </source>
</evidence>
<protein>
    <submittedName>
        <fullName evidence="10">ABC transporter ATP-binding protein</fullName>
    </submittedName>
</protein>
<keyword evidence="3" id="KW-0547">Nucleotide-binding</keyword>
<dbReference type="GO" id="GO:0034040">
    <property type="term" value="F:ATPase-coupled lipid transmembrane transporter activity"/>
    <property type="evidence" value="ECO:0007669"/>
    <property type="project" value="TreeGrafter"/>
</dbReference>
<evidence type="ECO:0000256" key="7">
    <source>
        <dbReference type="SAM" id="Phobius"/>
    </source>
</evidence>
<dbReference type="GO" id="GO:0016887">
    <property type="term" value="F:ATP hydrolysis activity"/>
    <property type="evidence" value="ECO:0007669"/>
    <property type="project" value="InterPro"/>
</dbReference>
<feature type="domain" description="ABC transporter" evidence="8">
    <location>
        <begin position="339"/>
        <end position="566"/>
    </location>
</feature>
<evidence type="ECO:0000256" key="3">
    <source>
        <dbReference type="ARBA" id="ARBA00022741"/>
    </source>
</evidence>
<keyword evidence="6 7" id="KW-0472">Membrane</keyword>
<feature type="transmembrane region" description="Helical" evidence="7">
    <location>
        <begin position="158"/>
        <end position="182"/>
    </location>
</feature>
<keyword evidence="2 7" id="KW-0812">Transmembrane</keyword>
<proteinExistence type="predicted"/>
<dbReference type="EMBL" id="JACOOQ010000001">
    <property type="protein sequence ID" value="MBC5638971.1"/>
    <property type="molecule type" value="Genomic_DNA"/>
</dbReference>
<dbReference type="GO" id="GO:0005886">
    <property type="term" value="C:plasma membrane"/>
    <property type="evidence" value="ECO:0007669"/>
    <property type="project" value="UniProtKB-SubCell"/>
</dbReference>
<dbReference type="Gene3D" id="3.40.50.300">
    <property type="entry name" value="P-loop containing nucleotide triphosphate hydrolases"/>
    <property type="match status" value="1"/>
</dbReference>
<evidence type="ECO:0000313" key="10">
    <source>
        <dbReference type="EMBL" id="MBC5638971.1"/>
    </source>
</evidence>
<evidence type="ECO:0000259" key="8">
    <source>
        <dbReference type="PROSITE" id="PS50893"/>
    </source>
</evidence>
<feature type="transmembrane region" description="Helical" evidence="7">
    <location>
        <begin position="129"/>
        <end position="152"/>
    </location>
</feature>
<dbReference type="SUPFAM" id="SSF52540">
    <property type="entry name" value="P-loop containing nucleoside triphosphate hydrolases"/>
    <property type="match status" value="1"/>
</dbReference>
<feature type="transmembrane region" description="Helical" evidence="7">
    <location>
        <begin position="244"/>
        <end position="269"/>
    </location>
</feature>
<dbReference type="PROSITE" id="PS50893">
    <property type="entry name" value="ABC_TRANSPORTER_2"/>
    <property type="match status" value="1"/>
</dbReference>
<dbReference type="InterPro" id="IPR011527">
    <property type="entry name" value="ABC1_TM_dom"/>
</dbReference>
<dbReference type="AlphaFoldDB" id="A0A8I0A6R2"/>
<dbReference type="PANTHER" id="PTHR24221">
    <property type="entry name" value="ATP-BINDING CASSETTE SUB-FAMILY B"/>
    <property type="match status" value="1"/>
</dbReference>
<evidence type="ECO:0000256" key="6">
    <source>
        <dbReference type="ARBA" id="ARBA00023136"/>
    </source>
</evidence>
<dbReference type="SMART" id="SM00382">
    <property type="entry name" value="AAA"/>
    <property type="match status" value="1"/>
</dbReference>
<comment type="caution">
    <text evidence="10">The sequence shown here is derived from an EMBL/GenBank/DDBJ whole genome shotgun (WGS) entry which is preliminary data.</text>
</comment>
<keyword evidence="4 10" id="KW-0067">ATP-binding</keyword>
<dbReference type="Proteomes" id="UP000662088">
    <property type="component" value="Unassembled WGS sequence"/>
</dbReference>
<dbReference type="GO" id="GO:0005524">
    <property type="term" value="F:ATP binding"/>
    <property type="evidence" value="ECO:0007669"/>
    <property type="project" value="UniProtKB-KW"/>
</dbReference>
<feature type="transmembrane region" description="Helical" evidence="7">
    <location>
        <begin position="21"/>
        <end position="41"/>
    </location>
</feature>
<dbReference type="PROSITE" id="PS50929">
    <property type="entry name" value="ABC_TM1F"/>
    <property type="match status" value="1"/>
</dbReference>
<evidence type="ECO:0000256" key="4">
    <source>
        <dbReference type="ARBA" id="ARBA00022840"/>
    </source>
</evidence>
<evidence type="ECO:0000256" key="1">
    <source>
        <dbReference type="ARBA" id="ARBA00004651"/>
    </source>
</evidence>
<keyword evidence="11" id="KW-1185">Reference proteome</keyword>
<feature type="domain" description="ABC transmembrane type-1" evidence="9">
    <location>
        <begin position="26"/>
        <end position="307"/>
    </location>
</feature>
<evidence type="ECO:0000256" key="2">
    <source>
        <dbReference type="ARBA" id="ARBA00022692"/>
    </source>
</evidence>
<dbReference type="InterPro" id="IPR039421">
    <property type="entry name" value="Type_1_exporter"/>
</dbReference>
<dbReference type="Pfam" id="PF00664">
    <property type="entry name" value="ABC_membrane"/>
    <property type="match status" value="1"/>
</dbReference>
<dbReference type="SUPFAM" id="SSF90123">
    <property type="entry name" value="ABC transporter transmembrane region"/>
    <property type="match status" value="1"/>
</dbReference>
<evidence type="ECO:0000256" key="5">
    <source>
        <dbReference type="ARBA" id="ARBA00022989"/>
    </source>
</evidence>
<dbReference type="Pfam" id="PF00005">
    <property type="entry name" value="ABC_tran"/>
    <property type="match status" value="1"/>
</dbReference>
<reference evidence="10" key="1">
    <citation type="submission" date="2020-08" db="EMBL/GenBank/DDBJ databases">
        <title>Genome public.</title>
        <authorList>
            <person name="Liu C."/>
            <person name="Sun Q."/>
        </authorList>
    </citation>
    <scope>NUCLEOTIDE SEQUENCE</scope>
    <source>
        <strain evidence="10">NSJ-42</strain>
    </source>
</reference>
<comment type="subcellular location">
    <subcellularLocation>
        <location evidence="1">Cell membrane</location>
        <topology evidence="1">Multi-pass membrane protein</topology>
    </subcellularLocation>
</comment>
<gene>
    <name evidence="10" type="ORF">H8R92_00720</name>
</gene>
<accession>A0A8I0A6R2</accession>
<name>A0A8I0A6R2_9CLOT</name>
<dbReference type="GO" id="GO:0140359">
    <property type="term" value="F:ABC-type transporter activity"/>
    <property type="evidence" value="ECO:0007669"/>
    <property type="project" value="InterPro"/>
</dbReference>
<dbReference type="InterPro" id="IPR003593">
    <property type="entry name" value="AAA+_ATPase"/>
</dbReference>
<dbReference type="Gene3D" id="1.20.1560.10">
    <property type="entry name" value="ABC transporter type 1, transmembrane domain"/>
    <property type="match status" value="1"/>
</dbReference>
<feature type="transmembrane region" description="Helical" evidence="7">
    <location>
        <begin position="61"/>
        <end position="78"/>
    </location>
</feature>
<keyword evidence="5 7" id="KW-1133">Transmembrane helix</keyword>
<organism evidence="10 11">
    <name type="scientific">Clostridium lentum</name>
    <dbReference type="NCBI Taxonomy" id="2763037"/>
    <lineage>
        <taxon>Bacteria</taxon>
        <taxon>Bacillati</taxon>
        <taxon>Bacillota</taxon>
        <taxon>Clostridia</taxon>
        <taxon>Eubacteriales</taxon>
        <taxon>Clostridiaceae</taxon>
        <taxon>Clostridium</taxon>
    </lineage>
</organism>
<dbReference type="InterPro" id="IPR027417">
    <property type="entry name" value="P-loop_NTPase"/>
</dbReference>
<sequence length="567" mass="63256">MHDLKEFFIKIKWILSHAKPVIPFLIFTTVISSASSLISVYNTLISKSLIDNAIGGNTSQVIKYLIIMISITLGMMLLNPITSLLSTHASTKLNQNIQNKMFEHIEYSSWLEQSKFHSVSLLTRITSDVATISSTLLSTIPNIISILVTLLASFSTLIYLAPSIAIIAIFIGPFLVLVSRYFSKKLKALYKKAQEEDVKYRAFIQESVQNIMIVKTFCMEKINMDRLIQIQNNKYNIAMKNTKLSAMTGLAMSLCSNLAYFTIFCWGALNISTGVTTYGTFTAMLQLYGKVQSPFSSLASMFPGLISTIAAAERLMELEEIPLEKSSEKEVIDFINPEITFEDVSFEYKKGTKIINDINLTIPYGETIAFVGPSGEGKTTLIRLILALINPSSGKVYLKENNKKDSFNRDYRNLISYVPQGNTLFSGTIEDNLRYGNFEATEEEIYEALKNACALDFVNELENGIETVIGEKATGISEGQAQRLAIARSFLRKKPILILDEATSALDPETEVSVLKSVKSLPHKPTCIIITHRPSALNICHRIIRLEKGHLKQVSKESILEVATELV</sequence>
<dbReference type="CDD" id="cd07346">
    <property type="entry name" value="ABC_6TM_exporters"/>
    <property type="match status" value="1"/>
</dbReference>
<evidence type="ECO:0000313" key="11">
    <source>
        <dbReference type="Proteomes" id="UP000662088"/>
    </source>
</evidence>
<dbReference type="InterPro" id="IPR036640">
    <property type="entry name" value="ABC1_TM_sf"/>
</dbReference>
<dbReference type="PANTHER" id="PTHR24221:SF654">
    <property type="entry name" value="ATP-BINDING CASSETTE SUB-FAMILY B MEMBER 6"/>
    <property type="match status" value="1"/>
</dbReference>
<dbReference type="InterPro" id="IPR003439">
    <property type="entry name" value="ABC_transporter-like_ATP-bd"/>
</dbReference>